<protein>
    <submittedName>
        <fullName evidence="1">Uncharacterized protein</fullName>
    </submittedName>
</protein>
<dbReference type="Proteomes" id="UP000316882">
    <property type="component" value="Unassembled WGS sequence"/>
</dbReference>
<gene>
    <name evidence="1" type="ORF">BPA01_26870</name>
</gene>
<comment type="caution">
    <text evidence="1">The sequence shown here is derived from an EMBL/GenBank/DDBJ whole genome shotgun (WGS) entry which is preliminary data.</text>
</comment>
<dbReference type="EMBL" id="BJMH01000011">
    <property type="protein sequence ID" value="GEB33107.1"/>
    <property type="molecule type" value="Genomic_DNA"/>
</dbReference>
<evidence type="ECO:0000313" key="1">
    <source>
        <dbReference type="EMBL" id="GEB33107.1"/>
    </source>
</evidence>
<dbReference type="RefSeq" id="WP_122964974.1">
    <property type="nucleotide sequence ID" value="NZ_BJMH01000011.1"/>
</dbReference>
<organism evidence="1 2">
    <name type="scientific">Brevibacillus parabrevis</name>
    <dbReference type="NCBI Taxonomy" id="54914"/>
    <lineage>
        <taxon>Bacteria</taxon>
        <taxon>Bacillati</taxon>
        <taxon>Bacillota</taxon>
        <taxon>Bacilli</taxon>
        <taxon>Bacillales</taxon>
        <taxon>Paenibacillaceae</taxon>
        <taxon>Brevibacillus</taxon>
    </lineage>
</organism>
<keyword evidence="2" id="KW-1185">Reference proteome</keyword>
<dbReference type="AlphaFoldDB" id="A0A4Y3PIJ2"/>
<reference evidence="1 2" key="1">
    <citation type="submission" date="2019-06" db="EMBL/GenBank/DDBJ databases">
        <title>Whole genome shotgun sequence of Brevibacillus parabrevis NBRC 12334.</title>
        <authorList>
            <person name="Hosoyama A."/>
            <person name="Uohara A."/>
            <person name="Ohji S."/>
            <person name="Ichikawa N."/>
        </authorList>
    </citation>
    <scope>NUCLEOTIDE SEQUENCE [LARGE SCALE GENOMIC DNA]</scope>
    <source>
        <strain evidence="1 2">NBRC 12334</strain>
    </source>
</reference>
<name>A0A4Y3PIJ2_BREPA</name>
<sequence>MRHMYGIELAIPAGKLPGFYAQVIHKIGDHVNVFARDKLLFIVESEEERDKLAAILQKSNMLGEEFSLLLLPPQAVIDEGADIGFVTENGHTFVYADQVALFTADKNSGSPDDRWAAAEQWKEHVKGTIPQADQADTIYLIDSNLAELAAGIAKAYKVKLDFLALS</sequence>
<accession>A0A4Y3PIJ2</accession>
<dbReference type="STRING" id="54914.AV540_18720"/>
<dbReference type="GeneID" id="87612491"/>
<proteinExistence type="predicted"/>
<evidence type="ECO:0000313" key="2">
    <source>
        <dbReference type="Proteomes" id="UP000316882"/>
    </source>
</evidence>